<dbReference type="Proteomes" id="UP000031668">
    <property type="component" value="Unassembled WGS sequence"/>
</dbReference>
<gene>
    <name evidence="1" type="ORF">RF11_00237</name>
</gene>
<keyword evidence="2" id="KW-1185">Reference proteome</keyword>
<accession>A0A0C2NL59</accession>
<dbReference type="AlphaFoldDB" id="A0A0C2NL59"/>
<dbReference type="EMBL" id="JWZT01000291">
    <property type="protein sequence ID" value="KII74747.1"/>
    <property type="molecule type" value="Genomic_DNA"/>
</dbReference>
<comment type="caution">
    <text evidence="1">The sequence shown here is derived from an EMBL/GenBank/DDBJ whole genome shotgun (WGS) entry which is preliminary data.</text>
</comment>
<name>A0A0C2NL59_THEKT</name>
<sequence length="120" mass="14065">MVKQEFIDVILGRVCNQFVFGSCRDSTSSMLLKLLLDVLALNSLTHCFKSHKNQIFSFKTYKSKSNHPMYKFSESFLRTIDYPLINELRKAKWYYSIQNTDKSTKIAPQIKSGIIFRDLR</sequence>
<evidence type="ECO:0000313" key="2">
    <source>
        <dbReference type="Proteomes" id="UP000031668"/>
    </source>
</evidence>
<protein>
    <submittedName>
        <fullName evidence="1">Uncharacterized protein</fullName>
    </submittedName>
</protein>
<evidence type="ECO:0000313" key="1">
    <source>
        <dbReference type="EMBL" id="KII74747.1"/>
    </source>
</evidence>
<reference evidence="1 2" key="1">
    <citation type="journal article" date="2014" name="Genome Biol. Evol.">
        <title>The genome of the myxosporean Thelohanellus kitauei shows adaptations to nutrient acquisition within its fish host.</title>
        <authorList>
            <person name="Yang Y."/>
            <person name="Xiong J."/>
            <person name="Zhou Z."/>
            <person name="Huo F."/>
            <person name="Miao W."/>
            <person name="Ran C."/>
            <person name="Liu Y."/>
            <person name="Zhang J."/>
            <person name="Feng J."/>
            <person name="Wang M."/>
            <person name="Wang M."/>
            <person name="Wang L."/>
            <person name="Yao B."/>
        </authorList>
    </citation>
    <scope>NUCLEOTIDE SEQUENCE [LARGE SCALE GENOMIC DNA]</scope>
    <source>
        <strain evidence="1">Wuqing</strain>
    </source>
</reference>
<organism evidence="1 2">
    <name type="scientific">Thelohanellus kitauei</name>
    <name type="common">Myxosporean</name>
    <dbReference type="NCBI Taxonomy" id="669202"/>
    <lineage>
        <taxon>Eukaryota</taxon>
        <taxon>Metazoa</taxon>
        <taxon>Cnidaria</taxon>
        <taxon>Myxozoa</taxon>
        <taxon>Myxosporea</taxon>
        <taxon>Bivalvulida</taxon>
        <taxon>Platysporina</taxon>
        <taxon>Myxobolidae</taxon>
        <taxon>Thelohanellus</taxon>
    </lineage>
</organism>
<proteinExistence type="predicted"/>